<evidence type="ECO:0000259" key="1">
    <source>
        <dbReference type="PROSITE" id="PS50191"/>
    </source>
</evidence>
<dbReference type="Proteomes" id="UP000663852">
    <property type="component" value="Unassembled WGS sequence"/>
</dbReference>
<dbReference type="InterPro" id="IPR052432">
    <property type="entry name" value="PITP/CRAL-TRIO"/>
</dbReference>
<evidence type="ECO:0000313" key="4">
    <source>
        <dbReference type="Proteomes" id="UP000663828"/>
    </source>
</evidence>
<comment type="caution">
    <text evidence="3">The sequence shown here is derived from an EMBL/GenBank/DDBJ whole genome shotgun (WGS) entry which is preliminary data.</text>
</comment>
<evidence type="ECO:0000313" key="2">
    <source>
        <dbReference type="EMBL" id="CAF1252727.1"/>
    </source>
</evidence>
<protein>
    <recommendedName>
        <fullName evidence="1">CRAL-TRIO domain-containing protein</fullName>
    </recommendedName>
</protein>
<dbReference type="InterPro" id="IPR011074">
    <property type="entry name" value="CRAL/TRIO_N_dom"/>
</dbReference>
<dbReference type="PANTHER" id="PTHR46590:SF1">
    <property type="entry name" value="PHOSPHATIDYLINOSITOL TRANSFER PROTEIN CSR1"/>
    <property type="match status" value="1"/>
</dbReference>
<evidence type="ECO:0000313" key="3">
    <source>
        <dbReference type="EMBL" id="CAF1565747.1"/>
    </source>
</evidence>
<name>A0A815Y540_ADIRI</name>
<dbReference type="EMBL" id="CAJNOR010005518">
    <property type="protein sequence ID" value="CAF1565747.1"/>
    <property type="molecule type" value="Genomic_DNA"/>
</dbReference>
<dbReference type="PROSITE" id="PS50191">
    <property type="entry name" value="CRAL_TRIO"/>
    <property type="match status" value="1"/>
</dbReference>
<dbReference type="EMBL" id="CAJNOJ010000181">
    <property type="protein sequence ID" value="CAF1252727.1"/>
    <property type="molecule type" value="Genomic_DNA"/>
</dbReference>
<feature type="domain" description="CRAL-TRIO" evidence="1">
    <location>
        <begin position="93"/>
        <end position="250"/>
    </location>
</feature>
<dbReference type="Pfam" id="PF03765">
    <property type="entry name" value="CRAL_TRIO_N"/>
    <property type="match status" value="1"/>
</dbReference>
<dbReference type="SMART" id="SM01100">
    <property type="entry name" value="CRAL_TRIO_N"/>
    <property type="match status" value="1"/>
</dbReference>
<dbReference type="PANTHER" id="PTHR46590">
    <property type="entry name" value="PHOSPHATIDYLINOSITOL TRANSFER PROTEIN CSR1-RELATED"/>
    <property type="match status" value="1"/>
</dbReference>
<proteinExistence type="predicted"/>
<dbReference type="CDD" id="cd00170">
    <property type="entry name" value="SEC14"/>
    <property type="match status" value="1"/>
</dbReference>
<dbReference type="SMART" id="SM00516">
    <property type="entry name" value="SEC14"/>
    <property type="match status" value="1"/>
</dbReference>
<dbReference type="InterPro" id="IPR036273">
    <property type="entry name" value="CRAL/TRIO_N_dom_sf"/>
</dbReference>
<reference evidence="3" key="1">
    <citation type="submission" date="2021-02" db="EMBL/GenBank/DDBJ databases">
        <authorList>
            <person name="Nowell W R."/>
        </authorList>
    </citation>
    <scope>NUCLEOTIDE SEQUENCE</scope>
</reference>
<dbReference type="Proteomes" id="UP000663828">
    <property type="component" value="Unassembled WGS sequence"/>
</dbReference>
<dbReference type="SUPFAM" id="SSF46938">
    <property type="entry name" value="CRAL/TRIO N-terminal domain"/>
    <property type="match status" value="1"/>
</dbReference>
<dbReference type="AlphaFoldDB" id="A0A815Y540"/>
<dbReference type="OrthoDB" id="75724at2759"/>
<sequence length="360" mass="42756">MSANDPGHINNLDKRQKNLLKECWIELLNRMNSEYTNELFLWFAHENADVVLLRWLRARKWNVKNTIEQIFNLLEWRIKSGVKDLLNKGESEISLSEAQMGKGYFMGQDRIGRPICYIHAKEHIRGQYSLENTEKLAILALEISRKLLKSPVETFTVVIDVNGLNMRNIDFQLVKNFLNLFQNYYPESLGLGLIVNASWIFSSCWSMICPWLDSDVENKIKFLRKESDLTKYIDPMNIPQRLQGKHANFRYLLPTDEDQQMMETFRQDQQGKQFNEDNYQQAMTKYIQITLKWAQNEDNSNLIIERNKSCRNLLNAYENLLPYVTTRIHYHRTNEIHEPIFEMTYKKLSETHFDDDVTYF</sequence>
<dbReference type="SUPFAM" id="SSF52087">
    <property type="entry name" value="CRAL/TRIO domain"/>
    <property type="match status" value="1"/>
</dbReference>
<organism evidence="3 4">
    <name type="scientific">Adineta ricciae</name>
    <name type="common">Rotifer</name>
    <dbReference type="NCBI Taxonomy" id="249248"/>
    <lineage>
        <taxon>Eukaryota</taxon>
        <taxon>Metazoa</taxon>
        <taxon>Spiralia</taxon>
        <taxon>Gnathifera</taxon>
        <taxon>Rotifera</taxon>
        <taxon>Eurotatoria</taxon>
        <taxon>Bdelloidea</taxon>
        <taxon>Adinetida</taxon>
        <taxon>Adinetidae</taxon>
        <taxon>Adineta</taxon>
    </lineage>
</organism>
<gene>
    <name evidence="2" type="ORF">EDS130_LOCUS28067</name>
    <name evidence="3" type="ORF">XAT740_LOCUS44020</name>
</gene>
<dbReference type="InterPro" id="IPR036865">
    <property type="entry name" value="CRAL-TRIO_dom_sf"/>
</dbReference>
<dbReference type="Pfam" id="PF00650">
    <property type="entry name" value="CRAL_TRIO"/>
    <property type="match status" value="1"/>
</dbReference>
<dbReference type="Gene3D" id="3.40.525.10">
    <property type="entry name" value="CRAL-TRIO lipid binding domain"/>
    <property type="match status" value="1"/>
</dbReference>
<accession>A0A815Y540</accession>
<dbReference type="InterPro" id="IPR001251">
    <property type="entry name" value="CRAL-TRIO_dom"/>
</dbReference>
<keyword evidence="4" id="KW-1185">Reference proteome</keyword>